<dbReference type="EMBL" id="FUGE01000049">
    <property type="protein sequence ID" value="SJM66236.1"/>
    <property type="molecule type" value="Genomic_DNA"/>
</dbReference>
<gene>
    <name evidence="1" type="ORF">A1232T_00272</name>
</gene>
<keyword evidence="2" id="KW-1185">Reference proteome</keyword>
<reference evidence="1 2" key="1">
    <citation type="submission" date="2017-02" db="EMBL/GenBank/DDBJ databases">
        <authorList>
            <person name="Peterson S.W."/>
        </authorList>
    </citation>
    <scope>NUCLEOTIDE SEQUENCE [LARGE SCALE GENOMIC DNA]</scope>
    <source>
        <strain evidence="1">Psychrobacter_piechaudii</strain>
    </source>
</reference>
<dbReference type="Proteomes" id="UP000188357">
    <property type="component" value="Unassembled WGS sequence"/>
</dbReference>
<accession>A0A1R4GDK8</accession>
<dbReference type="OrthoDB" id="6657384at2"/>
<sequence length="175" mass="19373">MTSIIKPILGASSGVFLLAGLIGCQSTVIADNSEQANSQLPIVKVERSSYGDELFYSYPFKTSDLYQVRTMKAQGGKLVYRNDCLALFNGSKYVTPVFPNAVTVFDKQNQTLEMLQVKFNMQDMIMAGGFEQSAEDYLKQNQTVTQAPDRCLLDEVMVLDGVPDNLGRVYDGLDD</sequence>
<proteinExistence type="predicted"/>
<organism evidence="1 2">
    <name type="scientific">Psychrobacter piechaudii</name>
    <dbReference type="NCBI Taxonomy" id="1945521"/>
    <lineage>
        <taxon>Bacteria</taxon>
        <taxon>Pseudomonadati</taxon>
        <taxon>Pseudomonadota</taxon>
        <taxon>Gammaproteobacteria</taxon>
        <taxon>Moraxellales</taxon>
        <taxon>Moraxellaceae</taxon>
        <taxon>Psychrobacter</taxon>
    </lineage>
</organism>
<dbReference type="PROSITE" id="PS51257">
    <property type="entry name" value="PROKAR_LIPOPROTEIN"/>
    <property type="match status" value="1"/>
</dbReference>
<dbReference type="STRING" id="1945521.A1232T_00272"/>
<evidence type="ECO:0000313" key="1">
    <source>
        <dbReference type="EMBL" id="SJM66236.1"/>
    </source>
</evidence>
<dbReference type="RefSeq" id="WP_077450129.1">
    <property type="nucleotide sequence ID" value="NZ_FUGE01000049.1"/>
</dbReference>
<dbReference type="AlphaFoldDB" id="A0A1R4GDK8"/>
<protein>
    <recommendedName>
        <fullName evidence="3">Lipoprotein</fullName>
    </recommendedName>
</protein>
<name>A0A1R4GDK8_9GAMM</name>
<evidence type="ECO:0000313" key="2">
    <source>
        <dbReference type="Proteomes" id="UP000188357"/>
    </source>
</evidence>
<evidence type="ECO:0008006" key="3">
    <source>
        <dbReference type="Google" id="ProtNLM"/>
    </source>
</evidence>